<keyword evidence="4" id="KW-0255">Endonuclease</keyword>
<evidence type="ECO:0000256" key="4">
    <source>
        <dbReference type="ARBA" id="ARBA00022759"/>
    </source>
</evidence>
<dbReference type="RefSeq" id="XP_007775396.1">
    <property type="nucleotide sequence ID" value="XM_007777206.1"/>
</dbReference>
<dbReference type="OrthoDB" id="441446at2759"/>
<protein>
    <submittedName>
        <fullName evidence="9">Phospholipase C P1 nuclease</fullName>
    </submittedName>
</protein>
<dbReference type="PANTHER" id="PTHR33146:SF29">
    <property type="entry name" value="S1_P1 NUCLEASE"/>
    <property type="match status" value="1"/>
</dbReference>
<keyword evidence="5" id="KW-0378">Hydrolase</keyword>
<evidence type="ECO:0000256" key="2">
    <source>
        <dbReference type="ARBA" id="ARBA00022722"/>
    </source>
</evidence>
<keyword evidence="3" id="KW-0479">Metal-binding</keyword>
<evidence type="ECO:0000256" key="5">
    <source>
        <dbReference type="ARBA" id="ARBA00022801"/>
    </source>
</evidence>
<dbReference type="Gene3D" id="1.10.575.10">
    <property type="entry name" value="P1 Nuclease"/>
    <property type="match status" value="1"/>
</dbReference>
<name>R7SF51_CONPW</name>
<evidence type="ECO:0000313" key="10">
    <source>
        <dbReference type="Proteomes" id="UP000053558"/>
    </source>
</evidence>
<dbReference type="OMA" id="HQIVATI"/>
<sequence length="462" mass="50974">MRLTLSGLALAAAASTAVPSVYAWGAAGHEIVATIAQSYLHPSVLPQLCTVLNLHNNPDYPRDPDAPPCHISTIATWADKIRYLPQFRWTAPMHYIGARDDWPSQTCAFPGDKGWSGRDSINVLGAIRNVSGTLEEFVAAQRDGLVHLNFNGEGEDDDAEDIRTALKFLIHFLGDLHMPLHLTGRDRGGNSIKVRFDGRLTNLHSLWDGLLIAQRLRTVPSNYTRAIPVPELERNLRDTIYDPYIRQLVWEGAFGKYADELEDWLSCPSAPSESNSMFAPFSSATSSLLREAMEYTGLHAAHQGAQRLFSWLGLSSGLAKSGSEDPHKWDDETLCPYAWAAPIHALNCEIVFPPALDEPPYGSHAFPRSYPAAPHVEGHGCAHAHAHEDLFEEEGEVGVGAEAEGRKSKYIELDTPEYAGELRRRWVVERLLLQAGVRLAGTLNYLFAEEGALEGRVRALGL</sequence>
<gene>
    <name evidence="9" type="ORF">CONPUDRAFT_140505</name>
</gene>
<dbReference type="SUPFAM" id="SSF48537">
    <property type="entry name" value="Phospholipase C/P1 nuclease"/>
    <property type="match status" value="1"/>
</dbReference>
<evidence type="ECO:0000256" key="7">
    <source>
        <dbReference type="ARBA" id="ARBA00023180"/>
    </source>
</evidence>
<accession>R7SF51</accession>
<dbReference type="EMBL" id="JH711592">
    <property type="protein sequence ID" value="EIW74377.1"/>
    <property type="molecule type" value="Genomic_DNA"/>
</dbReference>
<evidence type="ECO:0000313" key="9">
    <source>
        <dbReference type="EMBL" id="EIW74377.1"/>
    </source>
</evidence>
<keyword evidence="6" id="KW-1015">Disulfide bond</keyword>
<dbReference type="Pfam" id="PF02265">
    <property type="entry name" value="S1-P1_nuclease"/>
    <property type="match status" value="1"/>
</dbReference>
<feature type="signal peptide" evidence="8">
    <location>
        <begin position="1"/>
        <end position="23"/>
    </location>
</feature>
<keyword evidence="10" id="KW-1185">Reference proteome</keyword>
<dbReference type="InterPro" id="IPR008947">
    <property type="entry name" value="PLipase_C/P1_nuclease_dom_sf"/>
</dbReference>
<dbReference type="GO" id="GO:0004519">
    <property type="term" value="F:endonuclease activity"/>
    <property type="evidence" value="ECO:0007669"/>
    <property type="project" value="UniProtKB-KW"/>
</dbReference>
<organism evidence="9 10">
    <name type="scientific">Coniophora puteana (strain RWD-64-598)</name>
    <name type="common">Brown rot fungus</name>
    <dbReference type="NCBI Taxonomy" id="741705"/>
    <lineage>
        <taxon>Eukaryota</taxon>
        <taxon>Fungi</taxon>
        <taxon>Dikarya</taxon>
        <taxon>Basidiomycota</taxon>
        <taxon>Agaricomycotina</taxon>
        <taxon>Agaricomycetes</taxon>
        <taxon>Agaricomycetidae</taxon>
        <taxon>Boletales</taxon>
        <taxon>Coniophorineae</taxon>
        <taxon>Coniophoraceae</taxon>
        <taxon>Coniophora</taxon>
    </lineage>
</organism>
<evidence type="ECO:0000256" key="3">
    <source>
        <dbReference type="ARBA" id="ARBA00022723"/>
    </source>
</evidence>
<dbReference type="GO" id="GO:0006308">
    <property type="term" value="P:DNA catabolic process"/>
    <property type="evidence" value="ECO:0007669"/>
    <property type="project" value="InterPro"/>
</dbReference>
<dbReference type="GO" id="GO:0016788">
    <property type="term" value="F:hydrolase activity, acting on ester bonds"/>
    <property type="evidence" value="ECO:0007669"/>
    <property type="project" value="InterPro"/>
</dbReference>
<comment type="similarity">
    <text evidence="1">Belongs to the nuclease type I family.</text>
</comment>
<dbReference type="GO" id="GO:0003676">
    <property type="term" value="F:nucleic acid binding"/>
    <property type="evidence" value="ECO:0007669"/>
    <property type="project" value="InterPro"/>
</dbReference>
<proteinExistence type="inferred from homology"/>
<dbReference type="Proteomes" id="UP000053558">
    <property type="component" value="Unassembled WGS sequence"/>
</dbReference>
<evidence type="ECO:0000256" key="8">
    <source>
        <dbReference type="SAM" id="SignalP"/>
    </source>
</evidence>
<feature type="chain" id="PRO_5004455724" evidence="8">
    <location>
        <begin position="24"/>
        <end position="462"/>
    </location>
</feature>
<dbReference type="GeneID" id="19201527"/>
<evidence type="ECO:0000256" key="1">
    <source>
        <dbReference type="ARBA" id="ARBA00009547"/>
    </source>
</evidence>
<dbReference type="eggNOG" id="ENOG502QRXU">
    <property type="taxonomic scope" value="Eukaryota"/>
</dbReference>
<dbReference type="KEGG" id="cput:CONPUDRAFT_140505"/>
<reference evidence="10" key="1">
    <citation type="journal article" date="2012" name="Science">
        <title>The Paleozoic origin of enzymatic lignin decomposition reconstructed from 31 fungal genomes.</title>
        <authorList>
            <person name="Floudas D."/>
            <person name="Binder M."/>
            <person name="Riley R."/>
            <person name="Barry K."/>
            <person name="Blanchette R.A."/>
            <person name="Henrissat B."/>
            <person name="Martinez A.T."/>
            <person name="Otillar R."/>
            <person name="Spatafora J.W."/>
            <person name="Yadav J.S."/>
            <person name="Aerts A."/>
            <person name="Benoit I."/>
            <person name="Boyd A."/>
            <person name="Carlson A."/>
            <person name="Copeland A."/>
            <person name="Coutinho P.M."/>
            <person name="de Vries R.P."/>
            <person name="Ferreira P."/>
            <person name="Findley K."/>
            <person name="Foster B."/>
            <person name="Gaskell J."/>
            <person name="Glotzer D."/>
            <person name="Gorecki P."/>
            <person name="Heitman J."/>
            <person name="Hesse C."/>
            <person name="Hori C."/>
            <person name="Igarashi K."/>
            <person name="Jurgens J.A."/>
            <person name="Kallen N."/>
            <person name="Kersten P."/>
            <person name="Kohler A."/>
            <person name="Kuees U."/>
            <person name="Kumar T.K.A."/>
            <person name="Kuo A."/>
            <person name="LaButti K."/>
            <person name="Larrondo L.F."/>
            <person name="Lindquist E."/>
            <person name="Ling A."/>
            <person name="Lombard V."/>
            <person name="Lucas S."/>
            <person name="Lundell T."/>
            <person name="Martin R."/>
            <person name="McLaughlin D.J."/>
            <person name="Morgenstern I."/>
            <person name="Morin E."/>
            <person name="Murat C."/>
            <person name="Nagy L.G."/>
            <person name="Nolan M."/>
            <person name="Ohm R.A."/>
            <person name="Patyshakuliyeva A."/>
            <person name="Rokas A."/>
            <person name="Ruiz-Duenas F.J."/>
            <person name="Sabat G."/>
            <person name="Salamov A."/>
            <person name="Samejima M."/>
            <person name="Schmutz J."/>
            <person name="Slot J.C."/>
            <person name="St John F."/>
            <person name="Stenlid J."/>
            <person name="Sun H."/>
            <person name="Sun S."/>
            <person name="Syed K."/>
            <person name="Tsang A."/>
            <person name="Wiebenga A."/>
            <person name="Young D."/>
            <person name="Pisabarro A."/>
            <person name="Eastwood D.C."/>
            <person name="Martin F."/>
            <person name="Cullen D."/>
            <person name="Grigoriev I.V."/>
            <person name="Hibbett D.S."/>
        </authorList>
    </citation>
    <scope>NUCLEOTIDE SEQUENCE [LARGE SCALE GENOMIC DNA]</scope>
    <source>
        <strain evidence="10">RWD-64-598 SS2</strain>
    </source>
</reference>
<dbReference type="CDD" id="cd11010">
    <property type="entry name" value="S1-P1_nuclease"/>
    <property type="match status" value="1"/>
</dbReference>
<keyword evidence="7" id="KW-0325">Glycoprotein</keyword>
<evidence type="ECO:0000256" key="6">
    <source>
        <dbReference type="ARBA" id="ARBA00023157"/>
    </source>
</evidence>
<dbReference type="AlphaFoldDB" id="R7SF51"/>
<keyword evidence="2" id="KW-0540">Nuclease</keyword>
<dbReference type="GO" id="GO:0046872">
    <property type="term" value="F:metal ion binding"/>
    <property type="evidence" value="ECO:0007669"/>
    <property type="project" value="UniProtKB-KW"/>
</dbReference>
<keyword evidence="8" id="KW-0732">Signal</keyword>
<dbReference type="PANTHER" id="PTHR33146">
    <property type="entry name" value="ENDONUCLEASE 4"/>
    <property type="match status" value="1"/>
</dbReference>
<dbReference type="InterPro" id="IPR003154">
    <property type="entry name" value="S1/P1nuclease"/>
</dbReference>